<dbReference type="InterPro" id="IPR018337">
    <property type="entry name" value="Cell_wall/Cho-bd_repeat"/>
</dbReference>
<keyword evidence="1" id="KW-0677">Repeat</keyword>
<organism evidence="5 6">
    <name type="scientific">Faecalitalea cylindroides</name>
    <dbReference type="NCBI Taxonomy" id="39483"/>
    <lineage>
        <taxon>Bacteria</taxon>
        <taxon>Bacillati</taxon>
        <taxon>Bacillota</taxon>
        <taxon>Erysipelotrichia</taxon>
        <taxon>Erysipelotrichales</taxon>
        <taxon>Erysipelotrichaceae</taxon>
        <taxon>Faecalitalea</taxon>
    </lineage>
</organism>
<dbReference type="SUPFAM" id="SSF69360">
    <property type="entry name" value="Cell wall binding repeat"/>
    <property type="match status" value="1"/>
</dbReference>
<gene>
    <name evidence="5" type="ORF">POG00_11480</name>
</gene>
<evidence type="ECO:0000259" key="4">
    <source>
        <dbReference type="Pfam" id="PF13529"/>
    </source>
</evidence>
<reference evidence="5" key="1">
    <citation type="submission" date="2023-01" db="EMBL/GenBank/DDBJ databases">
        <title>Human gut microbiome strain richness.</title>
        <authorList>
            <person name="Chen-Liaw A."/>
        </authorList>
    </citation>
    <scope>NUCLEOTIDE SEQUENCE</scope>
    <source>
        <strain evidence="5">D55st1_G4_D55t1_190419</strain>
    </source>
</reference>
<dbReference type="EMBL" id="JAQNCK010000054">
    <property type="protein sequence ID" value="MDC0829315.1"/>
    <property type="molecule type" value="Genomic_DNA"/>
</dbReference>
<dbReference type="PROSITE" id="PS51257">
    <property type="entry name" value="PROKAR_LIPOPROTEIN"/>
    <property type="match status" value="1"/>
</dbReference>
<feature type="chain" id="PRO_5043532135" evidence="3">
    <location>
        <begin position="27"/>
        <end position="771"/>
    </location>
</feature>
<dbReference type="RefSeq" id="WP_195191800.1">
    <property type="nucleotide sequence ID" value="NZ_JADMUL010000054.1"/>
</dbReference>
<feature type="repeat" description="Cell wall-binding" evidence="2">
    <location>
        <begin position="208"/>
        <end position="227"/>
    </location>
</feature>
<sequence>MKKNYVKPLICSVMTCSMLLSCFGNLNIYATSDYKNEEILNSNYLNKTEDLDSTLKNQEVESNTSERPLYGFENIDGNWYYYDVTTGELQTGFITVPIEGVNRTFYANANGILQVGLIEIDSNKYYFDPEKGYSVTGFVKLNPEYSNGLDQSSYFDENGHMVFGEQIINGTKYLFDENGAMVTGNLISTYAENGENQISYLDVDGNPVHGQQFIDGNWYYFNENGVAVTGFKDLSAEENFGTAKTVYYDVDGQMVHGEKQIDGAIYYFDPDSGALSTGFQSVDAKDSLSGTAKMAFYEDNGQLFIGERMFQDIYFNTDANGNIISTSLNGVPYFNQRDPRWLYTYIGGYSFGSSGCVPTTATMIINFFKGTNYLPTDIGNLLYQQGYFNGSALGTSSDCWSFVSSHYGLGYRNNLGYDGIIQALKDGMMVAGAVGYGTWCPWWGTTHEILMFGIDEQGYTTVYDPYELSRCGKFHVSDVFNQRSTDPFDNLNGGPFFALGYDQYFNVTNKNDFNGTFDVKVKIGDGQSHNVITKVWTDQNGQDDLKEYTNTAESDYYIAKVDIKDHNNEYGKYNIKTYVDGRLYRSKSIIMSNSSQETTIENVGNTDTNFRVTTNVTNVPAELVEIRHAIWSEANGQDDLRWISGTRNGDSWTTDYTTFSGSGKYDVHVYAYMNDGSLVFLNAYTFEVSKPTWKVEIENKNDEEGTFEIKIKDIESKSGVSQIQVPVWCAEDQNDIQWYIAEKQSDGTYKVKVSIANHKYHSGEYKIDTYL</sequence>
<dbReference type="InterPro" id="IPR039564">
    <property type="entry name" value="Peptidase_C39-like"/>
</dbReference>
<dbReference type="PROSITE" id="PS51170">
    <property type="entry name" value="CW"/>
    <property type="match status" value="1"/>
</dbReference>
<protein>
    <submittedName>
        <fullName evidence="5">GBS Bsp-like repeat-containing protein</fullName>
    </submittedName>
</protein>
<dbReference type="Proteomes" id="UP001220658">
    <property type="component" value="Unassembled WGS sequence"/>
</dbReference>
<dbReference type="Pfam" id="PF08481">
    <property type="entry name" value="GBS_Bsp-like"/>
    <property type="match status" value="3"/>
</dbReference>
<accession>A0AAW6FUW7</accession>
<evidence type="ECO:0000256" key="2">
    <source>
        <dbReference type="PROSITE-ProRule" id="PRU00591"/>
    </source>
</evidence>
<dbReference type="Pfam" id="PF01473">
    <property type="entry name" value="Choline_bind_1"/>
    <property type="match status" value="2"/>
</dbReference>
<dbReference type="Pfam" id="PF13529">
    <property type="entry name" value="Peptidase_C39_2"/>
    <property type="match status" value="1"/>
</dbReference>
<evidence type="ECO:0000256" key="3">
    <source>
        <dbReference type="SAM" id="SignalP"/>
    </source>
</evidence>
<feature type="non-terminal residue" evidence="5">
    <location>
        <position position="771"/>
    </location>
</feature>
<dbReference type="Gene3D" id="2.10.270.10">
    <property type="entry name" value="Cholin Binding"/>
    <property type="match status" value="3"/>
</dbReference>
<evidence type="ECO:0000313" key="6">
    <source>
        <dbReference type="Proteomes" id="UP001220658"/>
    </source>
</evidence>
<dbReference type="InterPro" id="IPR013688">
    <property type="entry name" value="GBS_Bsp-like"/>
</dbReference>
<feature type="domain" description="Peptidase C39-like" evidence="4">
    <location>
        <begin position="330"/>
        <end position="466"/>
    </location>
</feature>
<evidence type="ECO:0000313" key="5">
    <source>
        <dbReference type="EMBL" id="MDC0829315.1"/>
    </source>
</evidence>
<comment type="caution">
    <text evidence="5">The sequence shown here is derived from an EMBL/GenBank/DDBJ whole genome shotgun (WGS) entry which is preliminary data.</text>
</comment>
<keyword evidence="3" id="KW-0732">Signal</keyword>
<dbReference type="AlphaFoldDB" id="A0AAW6FUW7"/>
<proteinExistence type="predicted"/>
<dbReference type="Gene3D" id="2.60.40.3760">
    <property type="match status" value="3"/>
</dbReference>
<feature type="signal peptide" evidence="3">
    <location>
        <begin position="1"/>
        <end position="26"/>
    </location>
</feature>
<evidence type="ECO:0000256" key="1">
    <source>
        <dbReference type="ARBA" id="ARBA00022737"/>
    </source>
</evidence>
<name>A0AAW6FUW7_9FIRM</name>
<dbReference type="Pfam" id="PF19127">
    <property type="entry name" value="Choline_bind_3"/>
    <property type="match status" value="2"/>
</dbReference>